<proteinExistence type="predicted"/>
<sequence>MNLARLLRPRPDVPRHAHRVGPDRVTVAMLRARVDSEHAAETTRIIRLPKPRASERTAPLLRCGDAATVFEILGGRGLDEREITDHSPQDCEWCETEAPAHRLIQPTSVRITGDNAHTECCITPECFHAALAWVHHQDETSDTDIVVEIARRQAVAL</sequence>
<gene>
    <name evidence="1" type="ORF">ACFSXZ_35280</name>
</gene>
<keyword evidence="2" id="KW-1185">Reference proteome</keyword>
<dbReference type="Proteomes" id="UP001597417">
    <property type="component" value="Unassembled WGS sequence"/>
</dbReference>
<name>A0ABW5G7A9_9PSEU</name>
<accession>A0ABW5G7A9</accession>
<dbReference type="EMBL" id="JBHUKR010000022">
    <property type="protein sequence ID" value="MFD2421607.1"/>
    <property type="molecule type" value="Genomic_DNA"/>
</dbReference>
<dbReference type="RefSeq" id="WP_378270288.1">
    <property type="nucleotide sequence ID" value="NZ_JBHUKR010000022.1"/>
</dbReference>
<comment type="caution">
    <text evidence="1">The sequence shown here is derived from an EMBL/GenBank/DDBJ whole genome shotgun (WGS) entry which is preliminary data.</text>
</comment>
<protein>
    <submittedName>
        <fullName evidence="1">Uncharacterized protein</fullName>
    </submittedName>
</protein>
<reference evidence="2" key="1">
    <citation type="journal article" date="2019" name="Int. J. Syst. Evol. Microbiol.">
        <title>The Global Catalogue of Microorganisms (GCM) 10K type strain sequencing project: providing services to taxonomists for standard genome sequencing and annotation.</title>
        <authorList>
            <consortium name="The Broad Institute Genomics Platform"/>
            <consortium name="The Broad Institute Genome Sequencing Center for Infectious Disease"/>
            <person name="Wu L."/>
            <person name="Ma J."/>
        </authorList>
    </citation>
    <scope>NUCLEOTIDE SEQUENCE [LARGE SCALE GENOMIC DNA]</scope>
    <source>
        <strain evidence="2">CGMCC 4.7645</strain>
    </source>
</reference>
<evidence type="ECO:0000313" key="2">
    <source>
        <dbReference type="Proteomes" id="UP001597417"/>
    </source>
</evidence>
<evidence type="ECO:0000313" key="1">
    <source>
        <dbReference type="EMBL" id="MFD2421607.1"/>
    </source>
</evidence>
<organism evidence="1 2">
    <name type="scientific">Amycolatopsis pigmentata</name>
    <dbReference type="NCBI Taxonomy" id="450801"/>
    <lineage>
        <taxon>Bacteria</taxon>
        <taxon>Bacillati</taxon>
        <taxon>Actinomycetota</taxon>
        <taxon>Actinomycetes</taxon>
        <taxon>Pseudonocardiales</taxon>
        <taxon>Pseudonocardiaceae</taxon>
        <taxon>Amycolatopsis</taxon>
    </lineage>
</organism>